<reference evidence="1" key="1">
    <citation type="journal article" date="2021" name="Proc. Natl. Acad. Sci. U.S.A.">
        <title>A Catalog of Tens of Thousands of Viruses from Human Metagenomes Reveals Hidden Associations with Chronic Diseases.</title>
        <authorList>
            <person name="Tisza M.J."/>
            <person name="Buck C.B."/>
        </authorList>
    </citation>
    <scope>NUCLEOTIDE SEQUENCE</scope>
    <source>
        <strain evidence="1">CtUS21</strain>
    </source>
</reference>
<dbReference type="InterPro" id="IPR013321">
    <property type="entry name" value="Arc_rbn_hlx_hlx"/>
</dbReference>
<protein>
    <submittedName>
        <fullName evidence="1">Putative nuclease of the RNAse H fold, HicB family</fullName>
    </submittedName>
</protein>
<organism evidence="1">
    <name type="scientific">Podoviridae sp. ctUS21</name>
    <dbReference type="NCBI Taxonomy" id="2826557"/>
    <lineage>
        <taxon>Viruses</taxon>
        <taxon>Duplodnaviria</taxon>
        <taxon>Heunggongvirae</taxon>
        <taxon>Uroviricota</taxon>
        <taxon>Caudoviricetes</taxon>
    </lineage>
</organism>
<sequence length="60" mass="7074">MLLFSGVSMESKFMLQLPKSLRADIKREARRQGITMNDYIVTVLTQFVDIQRGQRERKKD</sequence>
<proteinExistence type="predicted"/>
<accession>A0A8S5MPT5</accession>
<dbReference type="InterPro" id="IPR010985">
    <property type="entry name" value="Ribbon_hlx_hlx"/>
</dbReference>
<dbReference type="Gene3D" id="1.10.1220.10">
    <property type="entry name" value="Met repressor-like"/>
    <property type="match status" value="1"/>
</dbReference>
<dbReference type="EMBL" id="BK014959">
    <property type="protein sequence ID" value="DAD84345.1"/>
    <property type="molecule type" value="Genomic_DNA"/>
</dbReference>
<dbReference type="SUPFAM" id="SSF47598">
    <property type="entry name" value="Ribbon-helix-helix"/>
    <property type="match status" value="1"/>
</dbReference>
<dbReference type="InterPro" id="IPR008651">
    <property type="entry name" value="Uncharacterised_HicB"/>
</dbReference>
<dbReference type="Pfam" id="PF05534">
    <property type="entry name" value="HicB"/>
    <property type="match status" value="1"/>
</dbReference>
<name>A0A8S5MPT5_9CAUD</name>
<dbReference type="GO" id="GO:0006355">
    <property type="term" value="P:regulation of DNA-templated transcription"/>
    <property type="evidence" value="ECO:0007669"/>
    <property type="project" value="InterPro"/>
</dbReference>
<evidence type="ECO:0000313" key="1">
    <source>
        <dbReference type="EMBL" id="DAD84345.1"/>
    </source>
</evidence>